<keyword evidence="2" id="KW-1185">Reference proteome</keyword>
<evidence type="ECO:0000313" key="1">
    <source>
        <dbReference type="EMBL" id="SCB08215.1"/>
    </source>
</evidence>
<sequence>MKVERSLPLDIPTILTPSSVRMAESKQRMLVRISGIGMAIGLLALPASAHSTAKPVPGPAGRYCGKLLSGDKLVDVETSLRVDGQGHISGTYRFDDDGTTTVGSLSEVGASDGRQRTLRWFDKYGMGSLTIHFAAGYHRFEGLWGSQGATPSYIWNGSDCSAPIS</sequence>
<dbReference type="EMBL" id="FMAC01000001">
    <property type="protein sequence ID" value="SCB08215.1"/>
    <property type="molecule type" value="Genomic_DNA"/>
</dbReference>
<dbReference type="STRING" id="52131.GA0061100_101283"/>
<dbReference type="Proteomes" id="UP000186228">
    <property type="component" value="Unassembled WGS sequence"/>
</dbReference>
<gene>
    <name evidence="1" type="ORF">GA0061100_101283</name>
</gene>
<proteinExistence type="predicted"/>
<protein>
    <submittedName>
        <fullName evidence="1">Uncharacterized protein</fullName>
    </submittedName>
</protein>
<reference evidence="2" key="1">
    <citation type="submission" date="2016-08" db="EMBL/GenBank/DDBJ databases">
        <authorList>
            <person name="Varghese N."/>
            <person name="Submissions Spin"/>
        </authorList>
    </citation>
    <scope>NUCLEOTIDE SEQUENCE [LARGE SCALE GENOMIC DNA]</scope>
    <source>
        <strain evidence="2">CCBAU 57015</strain>
    </source>
</reference>
<accession>A0A1C3TYM1</accession>
<evidence type="ECO:0000313" key="2">
    <source>
        <dbReference type="Proteomes" id="UP000186228"/>
    </source>
</evidence>
<dbReference type="AlphaFoldDB" id="A0A1C3TYM1"/>
<name>A0A1C3TYM1_9HYPH</name>
<organism evidence="1 2">
    <name type="scientific">Rhizobium hainanense</name>
    <dbReference type="NCBI Taxonomy" id="52131"/>
    <lineage>
        <taxon>Bacteria</taxon>
        <taxon>Pseudomonadati</taxon>
        <taxon>Pseudomonadota</taxon>
        <taxon>Alphaproteobacteria</taxon>
        <taxon>Hyphomicrobiales</taxon>
        <taxon>Rhizobiaceae</taxon>
        <taxon>Rhizobium/Agrobacterium group</taxon>
        <taxon>Rhizobium</taxon>
    </lineage>
</organism>
<dbReference type="RefSeq" id="WP_244557748.1">
    <property type="nucleotide sequence ID" value="NZ_FMAC01000001.1"/>
</dbReference>